<name>A0A0K2TNZ9_LEPSM</name>
<dbReference type="AlphaFoldDB" id="A0A0K2TNZ9"/>
<sequence>MNEESTLLLVMGRLIGCFLRNRNKHRENNVCNSNS</sequence>
<protein>
    <submittedName>
        <fullName evidence="1">Uncharacterized protein</fullName>
    </submittedName>
</protein>
<reference evidence="1" key="1">
    <citation type="submission" date="2014-05" db="EMBL/GenBank/DDBJ databases">
        <authorList>
            <person name="Chronopoulou M."/>
        </authorList>
    </citation>
    <scope>NUCLEOTIDE SEQUENCE</scope>
    <source>
        <tissue evidence="1">Whole organism</tissue>
    </source>
</reference>
<organism evidence="1">
    <name type="scientific">Lepeophtheirus salmonis</name>
    <name type="common">Salmon louse</name>
    <name type="synonym">Caligus salmonis</name>
    <dbReference type="NCBI Taxonomy" id="72036"/>
    <lineage>
        <taxon>Eukaryota</taxon>
        <taxon>Metazoa</taxon>
        <taxon>Ecdysozoa</taxon>
        <taxon>Arthropoda</taxon>
        <taxon>Crustacea</taxon>
        <taxon>Multicrustacea</taxon>
        <taxon>Hexanauplia</taxon>
        <taxon>Copepoda</taxon>
        <taxon>Siphonostomatoida</taxon>
        <taxon>Caligidae</taxon>
        <taxon>Lepeophtheirus</taxon>
    </lineage>
</organism>
<evidence type="ECO:0000313" key="1">
    <source>
        <dbReference type="EMBL" id="CDW27342.1"/>
    </source>
</evidence>
<accession>A0A0K2TNZ9</accession>
<proteinExistence type="predicted"/>
<feature type="non-terminal residue" evidence="1">
    <location>
        <position position="35"/>
    </location>
</feature>
<dbReference type="EMBL" id="HACA01009981">
    <property type="protein sequence ID" value="CDW27342.1"/>
    <property type="molecule type" value="Transcribed_RNA"/>
</dbReference>